<dbReference type="Gene3D" id="1.20.1640.10">
    <property type="entry name" value="Multidrug efflux transporter AcrB transmembrane domain"/>
    <property type="match status" value="2"/>
</dbReference>
<dbReference type="InterPro" id="IPR027463">
    <property type="entry name" value="AcrB_DN_DC_subdom"/>
</dbReference>
<feature type="transmembrane region" description="Helical" evidence="1">
    <location>
        <begin position="12"/>
        <end position="29"/>
    </location>
</feature>
<keyword evidence="1" id="KW-0472">Membrane</keyword>
<feature type="transmembrane region" description="Helical" evidence="1">
    <location>
        <begin position="334"/>
        <end position="353"/>
    </location>
</feature>
<feature type="transmembrane region" description="Helical" evidence="1">
    <location>
        <begin position="954"/>
        <end position="974"/>
    </location>
</feature>
<feature type="transmembrane region" description="Helical" evidence="1">
    <location>
        <begin position="458"/>
        <end position="478"/>
    </location>
</feature>
<feature type="transmembrane region" description="Helical" evidence="1">
    <location>
        <begin position="1031"/>
        <end position="1054"/>
    </location>
</feature>
<evidence type="ECO:0000313" key="3">
    <source>
        <dbReference type="Proteomes" id="UP000437748"/>
    </source>
</evidence>
<evidence type="ECO:0000313" key="2">
    <source>
        <dbReference type="EMBL" id="KAB8037942.1"/>
    </source>
</evidence>
<dbReference type="PANTHER" id="PTHR32063:SF8">
    <property type="entry name" value="CATION EFFLUX PROTEIN"/>
    <property type="match status" value="1"/>
</dbReference>
<feature type="transmembrane region" description="Helical" evidence="1">
    <location>
        <begin position="1000"/>
        <end position="1019"/>
    </location>
</feature>
<feature type="transmembrane region" description="Helical" evidence="1">
    <location>
        <begin position="360"/>
        <end position="380"/>
    </location>
</feature>
<dbReference type="SUPFAM" id="SSF82866">
    <property type="entry name" value="Multidrug efflux transporter AcrB transmembrane domain"/>
    <property type="match status" value="2"/>
</dbReference>
<dbReference type="Gene3D" id="3.30.70.1430">
    <property type="entry name" value="Multidrug efflux transporter AcrB pore domain"/>
    <property type="match status" value="2"/>
</dbReference>
<dbReference type="Pfam" id="PF00873">
    <property type="entry name" value="ACR_tran"/>
    <property type="match status" value="1"/>
</dbReference>
<dbReference type="RefSeq" id="WP_153421020.1">
    <property type="nucleotide sequence ID" value="NZ_WFLM01000004.1"/>
</dbReference>
<dbReference type="OrthoDB" id="9807612at2"/>
<feature type="transmembrane region" description="Helical" evidence="1">
    <location>
        <begin position="386"/>
        <end position="410"/>
    </location>
</feature>
<accession>A0A6N6VRF8</accession>
<dbReference type="Gene3D" id="3.30.70.1440">
    <property type="entry name" value="Multidrug efflux transporter AcrB pore domain"/>
    <property type="match status" value="1"/>
</dbReference>
<name>A0A6N6VRF8_9BACT</name>
<feature type="transmembrane region" description="Helical" evidence="1">
    <location>
        <begin position="533"/>
        <end position="552"/>
    </location>
</feature>
<keyword evidence="3" id="KW-1185">Reference proteome</keyword>
<gene>
    <name evidence="2" type="ORF">GCL60_12275</name>
</gene>
<dbReference type="InterPro" id="IPR001036">
    <property type="entry name" value="Acrflvin-R"/>
</dbReference>
<dbReference type="PRINTS" id="PR00702">
    <property type="entry name" value="ACRIFLAVINRP"/>
</dbReference>
<feature type="transmembrane region" description="Helical" evidence="1">
    <location>
        <begin position="431"/>
        <end position="452"/>
    </location>
</feature>
<protein>
    <submittedName>
        <fullName evidence="2">AcrB/AcrD/AcrF family protein</fullName>
    </submittedName>
</protein>
<dbReference type="GO" id="GO:0042910">
    <property type="term" value="F:xenobiotic transmembrane transporter activity"/>
    <property type="evidence" value="ECO:0007669"/>
    <property type="project" value="TreeGrafter"/>
</dbReference>
<dbReference type="Proteomes" id="UP000437748">
    <property type="component" value="Unassembled WGS sequence"/>
</dbReference>
<dbReference type="AlphaFoldDB" id="A0A6N6VRF8"/>
<reference evidence="2 3" key="1">
    <citation type="submission" date="2019-10" db="EMBL/GenBank/DDBJ databases">
        <title>New species of Slilvanegrellaceae.</title>
        <authorList>
            <person name="Pitt A."/>
            <person name="Hahn M.W."/>
        </authorList>
    </citation>
    <scope>NUCLEOTIDE SEQUENCE [LARGE SCALE GENOMIC DNA]</scope>
    <source>
        <strain evidence="2 3">SP-Ram-0.45-NSY-1</strain>
    </source>
</reference>
<dbReference type="GO" id="GO:0005886">
    <property type="term" value="C:plasma membrane"/>
    <property type="evidence" value="ECO:0007669"/>
    <property type="project" value="TreeGrafter"/>
</dbReference>
<proteinExistence type="predicted"/>
<sequence>MWIIELALRRPYTIAVGVILVFILGFISLQKMIVDIFPTIDIPVVNVIWNYPGLTPNEVEKRVIFLAERAFTTTVNGISKLESTCIQGLGLQRVYFEEGTDISSAIAQISAVSNSVLRSMPPGMTSPVILKFNASNVPVAQLTLSSNSLKEEQIFDYAINFLRVQLYTLPGISLPAPYGGKQRQINVDLNPFNLQAKKLSPQNIVDALTSSNIIVPAGNARINNYEYNILMNSSPSNVNDFNKIPIKVTNGAALTLGDVAHISDSFADQNNIVRVNGKRASYLNILKKAGSSTLSVIDSVKNKIPELRKIAPNDFNMQLDFDQSVFVNAAIENVITEALISSILVSLVILLFLGSWRSVIVVCTSIPTAIFTAFIVLFITGNSINIMTLGGLSLAIGMLVDDATVAVENIHRIRDLGKPLTISILEGSSQIALPALMATLVICIVFFPVVLLTGPSKFLFFPLALSVVSAMIASYILSRTLVPLLSKMLLENENHYLNNNILTKITENFNHYFNIFQNKFSNVLNVCLKNRGFILWMCLIFICITSFIPFIVGTDFFPSTDAGIMKLHYRGKAGTRIEVTEKQVANIENRIREIIPKEEILTINSMIGIPISFNLAFVQTDNVGPMDAEISISLNKNHKPSKKYMSDIRKSISELYPESVAFFQPADIVNQVLNFGVSAPIDIQIEGTDVYLSYDYATKLIKNLKKIPGLEDIALKQIFNYPALFLNVDRIKAAQVGINQRDISNSLLVSLSSSSLVAPSYFLNPNNNVNYTVVVKTPLENLSKISDILQTPITGSGSILESNLASTFLNQPTQNPLEKVTVPLGNLSTVSTTESITANSHLNVQRVVDIFATPEGRDLGSVIREIEKEIKNLGELPKGMKISINGQSRVMKEAFSKLSVGLILAIILVYLLMTVLFQSWLDPFIVMIAVPGALCGILWMLLITGTTINVESFMGATMAVGIASSNSILLVSYANDIRIEKGLSAIQAALEAAKTRMRPVLMTAIAMIIGMLPAALAFGEGGEQTAPLGRAVIGGLLMATIVTLIIVPIVYSLLRTKLPQKYLLDEQLRKDRQQ</sequence>
<comment type="caution">
    <text evidence="2">The sequence shown here is derived from an EMBL/GenBank/DDBJ whole genome shotgun (WGS) entry which is preliminary data.</text>
</comment>
<dbReference type="SUPFAM" id="SSF82714">
    <property type="entry name" value="Multidrug efflux transporter AcrB TolC docking domain, DN and DC subdomains"/>
    <property type="match status" value="1"/>
</dbReference>
<keyword evidence="1" id="KW-0812">Transmembrane</keyword>
<dbReference type="EMBL" id="WFLM01000004">
    <property type="protein sequence ID" value="KAB8037942.1"/>
    <property type="molecule type" value="Genomic_DNA"/>
</dbReference>
<dbReference type="SUPFAM" id="SSF82693">
    <property type="entry name" value="Multidrug efflux transporter AcrB pore domain, PN1, PN2, PC1 and PC2 subdomains"/>
    <property type="match status" value="2"/>
</dbReference>
<feature type="transmembrane region" description="Helical" evidence="1">
    <location>
        <begin position="898"/>
        <end position="917"/>
    </location>
</feature>
<dbReference type="Gene3D" id="3.30.70.1320">
    <property type="entry name" value="Multidrug efflux transporter AcrB pore domain like"/>
    <property type="match status" value="1"/>
</dbReference>
<dbReference type="PANTHER" id="PTHR32063">
    <property type="match status" value="1"/>
</dbReference>
<keyword evidence="1" id="KW-1133">Transmembrane helix</keyword>
<feature type="transmembrane region" description="Helical" evidence="1">
    <location>
        <begin position="924"/>
        <end position="942"/>
    </location>
</feature>
<organism evidence="2 3">
    <name type="scientific">Silvanigrella paludirubra</name>
    <dbReference type="NCBI Taxonomy" id="2499159"/>
    <lineage>
        <taxon>Bacteria</taxon>
        <taxon>Pseudomonadati</taxon>
        <taxon>Bdellovibrionota</taxon>
        <taxon>Oligoflexia</taxon>
        <taxon>Silvanigrellales</taxon>
        <taxon>Silvanigrellaceae</taxon>
        <taxon>Silvanigrella</taxon>
    </lineage>
</organism>
<dbReference type="Gene3D" id="3.30.2090.10">
    <property type="entry name" value="Multidrug efflux transporter AcrB TolC docking domain, DN and DC subdomains"/>
    <property type="match status" value="2"/>
</dbReference>
<evidence type="ECO:0000256" key="1">
    <source>
        <dbReference type="SAM" id="Phobius"/>
    </source>
</evidence>